<accession>A0A0F9UY24</accession>
<dbReference type="EMBL" id="LAZR01000095">
    <property type="protein sequence ID" value="KKN92402.1"/>
    <property type="molecule type" value="Genomic_DNA"/>
</dbReference>
<protein>
    <submittedName>
        <fullName evidence="2">Uncharacterized protein</fullName>
    </submittedName>
</protein>
<organism evidence="2">
    <name type="scientific">marine sediment metagenome</name>
    <dbReference type="NCBI Taxonomy" id="412755"/>
    <lineage>
        <taxon>unclassified sequences</taxon>
        <taxon>metagenomes</taxon>
        <taxon>ecological metagenomes</taxon>
    </lineage>
</organism>
<evidence type="ECO:0000313" key="2">
    <source>
        <dbReference type="EMBL" id="KKN92402.1"/>
    </source>
</evidence>
<dbReference type="AlphaFoldDB" id="A0A0F9UY24"/>
<name>A0A0F9UY24_9ZZZZ</name>
<reference evidence="2" key="1">
    <citation type="journal article" date="2015" name="Nature">
        <title>Complex archaea that bridge the gap between prokaryotes and eukaryotes.</title>
        <authorList>
            <person name="Spang A."/>
            <person name="Saw J.H."/>
            <person name="Jorgensen S.L."/>
            <person name="Zaremba-Niedzwiedzka K."/>
            <person name="Martijn J."/>
            <person name="Lind A.E."/>
            <person name="van Eijk R."/>
            <person name="Schleper C."/>
            <person name="Guy L."/>
            <person name="Ettema T.J."/>
        </authorList>
    </citation>
    <scope>NUCLEOTIDE SEQUENCE</scope>
</reference>
<evidence type="ECO:0000256" key="1">
    <source>
        <dbReference type="SAM" id="MobiDB-lite"/>
    </source>
</evidence>
<feature type="region of interest" description="Disordered" evidence="1">
    <location>
        <begin position="1"/>
        <end position="84"/>
    </location>
</feature>
<sequence length="84" mass="9480">MEGQEERQEVMPNNEQEPKKKKKGLLSEKMGLDRGSETFAPPRTQPGVPLGSAEEELNRRSREGVVSDKIHNKLNDRKGAPRAR</sequence>
<gene>
    <name evidence="2" type="ORF">LCGC14_0208930</name>
</gene>
<feature type="compositionally biased region" description="Basic and acidic residues" evidence="1">
    <location>
        <begin position="56"/>
        <end position="84"/>
    </location>
</feature>
<proteinExistence type="predicted"/>
<comment type="caution">
    <text evidence="2">The sequence shown here is derived from an EMBL/GenBank/DDBJ whole genome shotgun (WGS) entry which is preliminary data.</text>
</comment>